<dbReference type="OrthoDB" id="248387at2759"/>
<dbReference type="GO" id="GO:0004252">
    <property type="term" value="F:serine-type endopeptidase activity"/>
    <property type="evidence" value="ECO:0007669"/>
    <property type="project" value="InterPro"/>
</dbReference>
<comment type="similarity">
    <text evidence="1">Belongs to the peptidase S9A family.</text>
</comment>
<dbReference type="Pfam" id="PF06278">
    <property type="entry name" value="CNDH2_N"/>
    <property type="match status" value="1"/>
</dbReference>
<dbReference type="Proteomes" id="UP000078348">
    <property type="component" value="Unassembled WGS sequence"/>
</dbReference>
<dbReference type="PANTHER" id="PTHR11757:SF19">
    <property type="entry name" value="PROLYL ENDOPEPTIDASE-LIKE"/>
    <property type="match status" value="1"/>
</dbReference>
<reference evidence="9 10" key="1">
    <citation type="submission" date="2016-05" db="EMBL/GenBank/DDBJ databases">
        <title>Nuclear genome of Blastocystis sp. subtype 1 NandII.</title>
        <authorList>
            <person name="Gentekaki E."/>
            <person name="Curtis B."/>
            <person name="Stairs C."/>
            <person name="Eme L."/>
            <person name="Herman E."/>
            <person name="Klimes V."/>
            <person name="Arias M.C."/>
            <person name="Elias M."/>
            <person name="Hilliou F."/>
            <person name="Klute M."/>
            <person name="Malik S.-B."/>
            <person name="Pightling A."/>
            <person name="Rachubinski R."/>
            <person name="Salas D."/>
            <person name="Schlacht A."/>
            <person name="Suga H."/>
            <person name="Archibald J."/>
            <person name="Ball S.G."/>
            <person name="Clark G."/>
            <person name="Dacks J."/>
            <person name="Van Der Giezen M."/>
            <person name="Tsaousis A."/>
            <person name="Roger A."/>
        </authorList>
    </citation>
    <scope>NUCLEOTIDE SEQUENCE [LARGE SCALE GENOMIC DNA]</scope>
    <source>
        <strain evidence="10">ATCC 50177 / NandII</strain>
    </source>
</reference>
<feature type="domain" description="Condensin II complex subunit H2 N-terminal" evidence="7">
    <location>
        <begin position="2"/>
        <end position="89"/>
    </location>
</feature>
<evidence type="ECO:0000256" key="5">
    <source>
        <dbReference type="SAM" id="MobiDB-lite"/>
    </source>
</evidence>
<feature type="region of interest" description="Disordered" evidence="5">
    <location>
        <begin position="187"/>
        <end position="275"/>
    </location>
</feature>
<dbReference type="Pfam" id="PF00326">
    <property type="entry name" value="Peptidase_S9"/>
    <property type="match status" value="1"/>
</dbReference>
<dbReference type="InterPro" id="IPR029058">
    <property type="entry name" value="AB_hydrolase_fold"/>
</dbReference>
<feature type="compositionally biased region" description="Low complexity" evidence="5">
    <location>
        <begin position="199"/>
        <end position="229"/>
    </location>
</feature>
<dbReference type="STRING" id="478820.A0A196S6Y1"/>
<protein>
    <recommendedName>
        <fullName evidence="2">Prolyl endopeptidase-like</fullName>
    </recommendedName>
    <alternativeName>
        <fullName evidence="3">Prolylendopeptidase-like</fullName>
    </alternativeName>
</protein>
<dbReference type="PRINTS" id="PR00862">
    <property type="entry name" value="PROLIGOPTASE"/>
</dbReference>
<organism evidence="9 10">
    <name type="scientific">Blastocystis sp. subtype 1 (strain ATCC 50177 / NandII)</name>
    <dbReference type="NCBI Taxonomy" id="478820"/>
    <lineage>
        <taxon>Eukaryota</taxon>
        <taxon>Sar</taxon>
        <taxon>Stramenopiles</taxon>
        <taxon>Bigyra</taxon>
        <taxon>Opalozoa</taxon>
        <taxon>Opalinata</taxon>
        <taxon>Blastocystidae</taxon>
        <taxon>Blastocystis</taxon>
    </lineage>
</organism>
<keyword evidence="10" id="KW-1185">Reference proteome</keyword>
<dbReference type="GO" id="GO:0006508">
    <property type="term" value="P:proteolysis"/>
    <property type="evidence" value="ECO:0007669"/>
    <property type="project" value="UniProtKB-KW"/>
</dbReference>
<dbReference type="PANTHER" id="PTHR11757">
    <property type="entry name" value="PROTEASE FAMILY S9A OLIGOPEPTIDASE"/>
    <property type="match status" value="1"/>
</dbReference>
<dbReference type="SUPFAM" id="SSF50993">
    <property type="entry name" value="Peptidase/esterase 'gauge' domain"/>
    <property type="match status" value="1"/>
</dbReference>
<feature type="compositionally biased region" description="Basic and acidic residues" evidence="5">
    <location>
        <begin position="232"/>
        <end position="249"/>
    </location>
</feature>
<dbReference type="Gene3D" id="2.130.10.120">
    <property type="entry name" value="Prolyl oligopeptidase, N-terminal domain"/>
    <property type="match status" value="2"/>
</dbReference>
<name>A0A196S6Y1_BLAHN</name>
<dbReference type="SUPFAM" id="SSF53474">
    <property type="entry name" value="alpha/beta-Hydrolases"/>
    <property type="match status" value="1"/>
</dbReference>
<sequence length="1291" mass="145554">MLLKPIRDLADNWNIDVAAELEEYLEDLESVMISFDGGKSNLNFAEAALMIQGSAVVYSKKVEFLYNLVYETLDLLSRQKKQKGEGAKEKGLVHLVMDDPVIVLDNSILGERTNIDMKKDEKDAQRRALLAKSTNRYSILRLYESDMGVISNNITSDNSDKSFFVSRCSISPSGQFTIGNLNPDAPSLCPSHAEEKSVAPSSKPAAPSSKSSESNSAPSESQPAPSNAAHPSAEKAASEESTVVEEKESVVLSDDGGDMGFDDGYEPAPVEEEVKENDPWHLEDVYDGSQNRVAPYARGSVLMDKKKVAKQNELAKKSGRLRQATAVEEERSLFFRVGAAEFDVFSRVASSVKERLRKQIAQYRSTVSKRRAEATATAEEIEAVLDTNNGVDDFDMGGLEDDDELSPNLEDEATLQKELEATRLDVSLALNGDNYATSMTNLLNQTTVFDPLQLGDGEEASRLGDANQTLIATDEGEYVTYEDLCKQHMEVFMRGVERFTRETKLVKRVNEWEARIVPMLEEQDRHAEFDISKNREEIVKEMKGLKTKEASMQLLSEHKQPYEVSRMFVSLLQMANDGNIQIENGGKCNAVSVKLLKEENYNKDVIRRLEEEDQFCTEVLRCCSSTNSVLFDEISDYYDEENVDSLPYTVRGYSYYTRQKEEDYLPVFCRKREGSDAEEVILNLNTDSVTVNNFVVNSDSRFLAYTVDTSGEELYNLYVKDLSTKQVEVIKRNVYSFAFGLNDATAREIYYTVANSLMRTNRIYKHVLGTSITHDTLVFEEPSDFYYCDVKRTNDAKYMVFFSAAKSNCEVYAAGGVLKKPTLLVRRHPNKEVYLEHIQDFFVVVRTSQSHSFEVFLVNENDAFGFLSRQEEESKQGKQAKQEESKQEIADPAPKKGLIDYCFEAKKVVPLTPSPPPKSEVIEDTYRIFDMDVLKNHILLYEKSCHGYRIRALQLDFYDHNLSISEQKLDVPHLGDFTVGMNPDPSSHCVNYTLSNPILPGDTYEYDITTNTSRLLQHLPLPAALHEDDMAIEARVVETADHQLIPFTVVAPAKPKATAPVLLSSYGCYGVDNTIHYHPPFLSLLRRGWMLGYPAIRGGGDKGPRWYQQGKRRNRLNGVRDLDRVVGELSASHPVCLSSNSAGGIVVGSLLNTTANPIQAALLHVPFLLLKDTLVRRDLPLTITEFDEWGNPDNAKDRRVIQEVCPYSNLHKRNYPNLFFTCGVKDKRAMYYNTLKYINRVRELNLDSDSVQIMRCYAEGHFSENDPSLRVFSAAEQMAFLIHSVGGDLRF</sequence>
<evidence type="ECO:0000256" key="2">
    <source>
        <dbReference type="ARBA" id="ARBA00039290"/>
    </source>
</evidence>
<gene>
    <name evidence="9" type="ORF">AV274_6574</name>
</gene>
<evidence type="ECO:0000256" key="1">
    <source>
        <dbReference type="ARBA" id="ARBA00005228"/>
    </source>
</evidence>
<dbReference type="InterPro" id="IPR001375">
    <property type="entry name" value="Peptidase_S9_cat"/>
</dbReference>
<dbReference type="Pfam" id="PF16858">
    <property type="entry name" value="CNDH2_C"/>
    <property type="match status" value="1"/>
</dbReference>
<comment type="function">
    <text evidence="4">Serine peptidase whose precise substrate specificity remains unclear. Does not cleave peptides after a arginine or lysine residue. Regulates trans-Golgi network morphology and sorting by regulating the membrane binding of the AP-1 complex. May play a role in the regulation of synaptic vesicle exocytosis.</text>
</comment>
<evidence type="ECO:0000313" key="10">
    <source>
        <dbReference type="Proteomes" id="UP000078348"/>
    </source>
</evidence>
<dbReference type="InterPro" id="IPR002470">
    <property type="entry name" value="Peptidase_S9A"/>
</dbReference>
<feature type="compositionally biased region" description="Acidic residues" evidence="5">
    <location>
        <begin position="255"/>
        <end position="275"/>
    </location>
</feature>
<feature type="domain" description="Peptidase S9 prolyl oligopeptidase catalytic" evidence="6">
    <location>
        <begin position="1084"/>
        <end position="1285"/>
    </location>
</feature>
<evidence type="ECO:0000259" key="8">
    <source>
        <dbReference type="Pfam" id="PF16858"/>
    </source>
</evidence>
<feature type="domain" description="Condensin-2 complex subunit H2 C-terminal" evidence="8">
    <location>
        <begin position="480"/>
        <end position="601"/>
    </location>
</feature>
<dbReference type="EMBL" id="LXWW01000580">
    <property type="protein sequence ID" value="OAO11739.1"/>
    <property type="molecule type" value="Genomic_DNA"/>
</dbReference>
<dbReference type="Gene3D" id="3.40.50.1820">
    <property type="entry name" value="alpha/beta hydrolase"/>
    <property type="match status" value="1"/>
</dbReference>
<dbReference type="InterPro" id="IPR051543">
    <property type="entry name" value="Serine_Peptidase_S9A"/>
</dbReference>
<comment type="caution">
    <text evidence="9">The sequence shown here is derived from an EMBL/GenBank/DDBJ whole genome shotgun (WGS) entry which is preliminary data.</text>
</comment>
<evidence type="ECO:0000259" key="7">
    <source>
        <dbReference type="Pfam" id="PF06278"/>
    </source>
</evidence>
<evidence type="ECO:0000259" key="6">
    <source>
        <dbReference type="Pfam" id="PF00326"/>
    </source>
</evidence>
<dbReference type="InterPro" id="IPR009378">
    <property type="entry name" value="H2_N"/>
</dbReference>
<evidence type="ECO:0000256" key="4">
    <source>
        <dbReference type="ARBA" id="ARBA00045448"/>
    </source>
</evidence>
<accession>A0A196S6Y1</accession>
<evidence type="ECO:0000313" key="9">
    <source>
        <dbReference type="EMBL" id="OAO11739.1"/>
    </source>
</evidence>
<evidence type="ECO:0000256" key="3">
    <source>
        <dbReference type="ARBA" id="ARBA00042165"/>
    </source>
</evidence>
<proteinExistence type="inferred from homology"/>
<dbReference type="InterPro" id="IPR031737">
    <property type="entry name" value="CNDH2_C"/>
</dbReference>